<name>A0ABT2LQ33_9HYPH</name>
<evidence type="ECO:0000313" key="2">
    <source>
        <dbReference type="Proteomes" id="UP001320831"/>
    </source>
</evidence>
<dbReference type="Proteomes" id="UP001320831">
    <property type="component" value="Unassembled WGS sequence"/>
</dbReference>
<reference evidence="1 2" key="1">
    <citation type="submission" date="2022-09" db="EMBL/GenBank/DDBJ databases">
        <title>Chelativorans salina sp. nov., a novel slightly halophilic bacterium isolated from a saline lake sediment enrichment.</title>
        <authorList>
            <person name="Gao L."/>
            <person name="Fang B.-Z."/>
            <person name="Li W.-J."/>
        </authorList>
    </citation>
    <scope>NUCLEOTIDE SEQUENCE [LARGE SCALE GENOMIC DNA]</scope>
    <source>
        <strain evidence="1 2">EGI FJ00035</strain>
    </source>
</reference>
<dbReference type="PIRSF" id="PIRSF030820">
    <property type="entry name" value="UCP030820"/>
    <property type="match status" value="1"/>
</dbReference>
<evidence type="ECO:0000313" key="1">
    <source>
        <dbReference type="EMBL" id="MCT7376184.1"/>
    </source>
</evidence>
<proteinExistence type="predicted"/>
<dbReference type="EMBL" id="JAOCZP010000004">
    <property type="protein sequence ID" value="MCT7376184.1"/>
    <property type="molecule type" value="Genomic_DNA"/>
</dbReference>
<organism evidence="1 2">
    <name type="scientific">Chelativorans salis</name>
    <dbReference type="NCBI Taxonomy" id="2978478"/>
    <lineage>
        <taxon>Bacteria</taxon>
        <taxon>Pseudomonadati</taxon>
        <taxon>Pseudomonadota</taxon>
        <taxon>Alphaproteobacteria</taxon>
        <taxon>Hyphomicrobiales</taxon>
        <taxon>Phyllobacteriaceae</taxon>
        <taxon>Chelativorans</taxon>
    </lineage>
</organism>
<dbReference type="RefSeq" id="WP_260903859.1">
    <property type="nucleotide sequence ID" value="NZ_JAOCZP010000004.1"/>
</dbReference>
<dbReference type="InterPro" id="IPR008318">
    <property type="entry name" value="UCP030820"/>
</dbReference>
<comment type="caution">
    <text evidence="1">The sequence shown here is derived from an EMBL/GenBank/DDBJ whole genome shotgun (WGS) entry which is preliminary data.</text>
</comment>
<sequence>MSASETIATARLWTAEGFRDNDWKRIEDVEALPGEGKLILPLEAFLALDPAAREAALPRLGVEVLPGETVDPLLPFLDRLPLVALAFPAFNDGRSYSKAELLRSRHGYRGELRATGDVLIDQIPHMLRCGFSSFEVTNQTALARLEAGRRGGIPLYYQPTATASRPGKYAWRRLAG</sequence>
<accession>A0ABT2LQ33</accession>
<keyword evidence="2" id="KW-1185">Reference proteome</keyword>
<gene>
    <name evidence="1" type="ORF">N5A92_14195</name>
</gene>
<protein>
    <submittedName>
        <fullName evidence="1">DUF934 domain-containing protein</fullName>
    </submittedName>
</protein>
<dbReference type="Pfam" id="PF06073">
    <property type="entry name" value="DUF934"/>
    <property type="match status" value="1"/>
</dbReference>